<accession>A0A498I8N5</accession>
<dbReference type="PANTHER" id="PTHR45648:SF9">
    <property type="entry name" value="PROLINE-RICH PROTEIN APG, PUTATIVE-RELATED"/>
    <property type="match status" value="1"/>
</dbReference>
<evidence type="ECO:0008006" key="4">
    <source>
        <dbReference type="Google" id="ProtNLM"/>
    </source>
</evidence>
<organism evidence="2 3">
    <name type="scientific">Malus domestica</name>
    <name type="common">Apple</name>
    <name type="synonym">Pyrus malus</name>
    <dbReference type="NCBI Taxonomy" id="3750"/>
    <lineage>
        <taxon>Eukaryota</taxon>
        <taxon>Viridiplantae</taxon>
        <taxon>Streptophyta</taxon>
        <taxon>Embryophyta</taxon>
        <taxon>Tracheophyta</taxon>
        <taxon>Spermatophyta</taxon>
        <taxon>Magnoliopsida</taxon>
        <taxon>eudicotyledons</taxon>
        <taxon>Gunneridae</taxon>
        <taxon>Pentapetalae</taxon>
        <taxon>rosids</taxon>
        <taxon>fabids</taxon>
        <taxon>Rosales</taxon>
        <taxon>Rosaceae</taxon>
        <taxon>Amygdaloideae</taxon>
        <taxon>Maleae</taxon>
        <taxon>Malus</taxon>
    </lineage>
</organism>
<dbReference type="Proteomes" id="UP000290289">
    <property type="component" value="Chromosome 13"/>
</dbReference>
<keyword evidence="1" id="KW-0378">Hydrolase</keyword>
<dbReference type="InterPro" id="IPR051058">
    <property type="entry name" value="GDSL_Est/Lipase"/>
</dbReference>
<dbReference type="EMBL" id="RDQH01000339">
    <property type="protein sequence ID" value="RXH80128.1"/>
    <property type="molecule type" value="Genomic_DNA"/>
</dbReference>
<dbReference type="InterPro" id="IPR036514">
    <property type="entry name" value="SGNH_hydro_sf"/>
</dbReference>
<name>A0A498I8N5_MALDO</name>
<keyword evidence="3" id="KW-1185">Reference proteome</keyword>
<protein>
    <recommendedName>
        <fullName evidence="4">GDSL esterase/lipase</fullName>
    </recommendedName>
</protein>
<evidence type="ECO:0000256" key="1">
    <source>
        <dbReference type="ARBA" id="ARBA00022801"/>
    </source>
</evidence>
<reference evidence="2 3" key="1">
    <citation type="submission" date="2018-10" db="EMBL/GenBank/DDBJ databases">
        <title>A high-quality apple genome assembly.</title>
        <authorList>
            <person name="Hu J."/>
        </authorList>
    </citation>
    <scope>NUCLEOTIDE SEQUENCE [LARGE SCALE GENOMIC DNA]</scope>
    <source>
        <strain evidence="3">cv. HFTH1</strain>
        <tissue evidence="2">Young leaf</tissue>
    </source>
</reference>
<dbReference type="AlphaFoldDB" id="A0A498I8N5"/>
<gene>
    <name evidence="2" type="ORF">DVH24_041275</name>
</gene>
<dbReference type="Gene3D" id="3.40.50.1110">
    <property type="entry name" value="SGNH hydrolase"/>
    <property type="match status" value="1"/>
</dbReference>
<sequence>MLGKTGQQLAFKGFTPPYLSPTTAGPKILQGFVNANSACCHVAGRFGGLIPCGPPSEVCRERSKYIFWDPYHPSDAANLIIARRLLYGNSNDISPINVLQLIQS</sequence>
<evidence type="ECO:0000313" key="3">
    <source>
        <dbReference type="Proteomes" id="UP000290289"/>
    </source>
</evidence>
<proteinExistence type="predicted"/>
<dbReference type="GO" id="GO:0016787">
    <property type="term" value="F:hydrolase activity"/>
    <property type="evidence" value="ECO:0007669"/>
    <property type="project" value="UniProtKB-KW"/>
</dbReference>
<comment type="caution">
    <text evidence="2">The sequence shown here is derived from an EMBL/GenBank/DDBJ whole genome shotgun (WGS) entry which is preliminary data.</text>
</comment>
<dbReference type="STRING" id="3750.A0A498I8N5"/>
<evidence type="ECO:0000313" key="2">
    <source>
        <dbReference type="EMBL" id="RXH80128.1"/>
    </source>
</evidence>
<dbReference type="PANTHER" id="PTHR45648">
    <property type="entry name" value="GDSL LIPASE/ACYLHYDROLASE FAMILY PROTEIN (AFU_ORTHOLOGUE AFUA_4G14700)"/>
    <property type="match status" value="1"/>
</dbReference>